<protein>
    <submittedName>
        <fullName evidence="2">Protein jagged-2</fullName>
    </submittedName>
</protein>
<feature type="region of interest" description="Disordered" evidence="1">
    <location>
        <begin position="319"/>
        <end position="350"/>
    </location>
</feature>
<proteinExistence type="predicted"/>
<comment type="caution">
    <text evidence="2">The sequence shown here is derived from an EMBL/GenBank/DDBJ whole genome shotgun (WGS) entry which is preliminary data.</text>
</comment>
<organism evidence="2 3">
    <name type="scientific">Elysia marginata</name>
    <dbReference type="NCBI Taxonomy" id="1093978"/>
    <lineage>
        <taxon>Eukaryota</taxon>
        <taxon>Metazoa</taxon>
        <taxon>Spiralia</taxon>
        <taxon>Lophotrochozoa</taxon>
        <taxon>Mollusca</taxon>
        <taxon>Gastropoda</taxon>
        <taxon>Heterobranchia</taxon>
        <taxon>Euthyneura</taxon>
        <taxon>Panpulmonata</taxon>
        <taxon>Sacoglossa</taxon>
        <taxon>Placobranchoidea</taxon>
        <taxon>Plakobranchidae</taxon>
        <taxon>Elysia</taxon>
    </lineage>
</organism>
<evidence type="ECO:0000256" key="1">
    <source>
        <dbReference type="SAM" id="MobiDB-lite"/>
    </source>
</evidence>
<evidence type="ECO:0000313" key="2">
    <source>
        <dbReference type="EMBL" id="GFR58902.1"/>
    </source>
</evidence>
<dbReference type="Gene3D" id="2.70.70.10">
    <property type="entry name" value="Glucose Permease (Domain IIA)"/>
    <property type="match status" value="1"/>
</dbReference>
<sequence>MIEAMEDAKSAAFFLAKTKPYWWNMKQQKDELNVMAQEAVTALNEAGADWVANVGYDELQSFSEGRKTLTSLRQDVVNSLSSIPTALITPFGDVADLGDDLQKSFTDLHDLVYEIKQAYEDLRVGVNTAQELVNRVFGPRVHRDFPRVFRVPGGLCTGSGLYESSMGHGRGEYSRKGIDLTMTFGQNVVAPFAGYIMRSRASATELVLDVKAGLLHDIIIYINNVVPESSIMYPDDEDYELNYVAAGEVVGTAARSSCDNHIHVSMLKEARGYIDPSSYLEPRTPSVPTWTQDCDDYKFVYKTNTVATGLMSGLAGKLDNNTSPSRTGATVTNPASVSTSDDPASTLDQDISNSASLGYQIRGQGATAVTAASGAGDSCKFV</sequence>
<accession>A0AAV4ED52</accession>
<evidence type="ECO:0000313" key="3">
    <source>
        <dbReference type="Proteomes" id="UP000762676"/>
    </source>
</evidence>
<keyword evidence="3" id="KW-1185">Reference proteome</keyword>
<reference evidence="2 3" key="1">
    <citation type="journal article" date="2021" name="Elife">
        <title>Chloroplast acquisition without the gene transfer in kleptoplastic sea slugs, Plakobranchus ocellatus.</title>
        <authorList>
            <person name="Maeda T."/>
            <person name="Takahashi S."/>
            <person name="Yoshida T."/>
            <person name="Shimamura S."/>
            <person name="Takaki Y."/>
            <person name="Nagai Y."/>
            <person name="Toyoda A."/>
            <person name="Suzuki Y."/>
            <person name="Arimoto A."/>
            <person name="Ishii H."/>
            <person name="Satoh N."/>
            <person name="Nishiyama T."/>
            <person name="Hasebe M."/>
            <person name="Maruyama T."/>
            <person name="Minagawa J."/>
            <person name="Obokata J."/>
            <person name="Shigenobu S."/>
        </authorList>
    </citation>
    <scope>NUCLEOTIDE SEQUENCE [LARGE SCALE GENOMIC DNA]</scope>
</reference>
<dbReference type="InterPro" id="IPR011055">
    <property type="entry name" value="Dup_hybrid_motif"/>
</dbReference>
<dbReference type="EMBL" id="BMAT01010699">
    <property type="protein sequence ID" value="GFR58902.1"/>
    <property type="molecule type" value="Genomic_DNA"/>
</dbReference>
<name>A0AAV4ED52_9GAST</name>
<dbReference type="Proteomes" id="UP000762676">
    <property type="component" value="Unassembled WGS sequence"/>
</dbReference>
<dbReference type="AlphaFoldDB" id="A0AAV4ED52"/>
<gene>
    <name evidence="2" type="ORF">ElyMa_005371600</name>
</gene>